<evidence type="ECO:0000256" key="24">
    <source>
        <dbReference type="ARBA" id="ARBA00037105"/>
    </source>
</evidence>
<dbReference type="InParanoid" id="L9KNW1"/>
<dbReference type="InterPro" id="IPR036028">
    <property type="entry name" value="SH3-like_dom_sf"/>
</dbReference>
<organism evidence="34 35">
    <name type="scientific">Tupaia chinensis</name>
    <name type="common">Chinese tree shrew</name>
    <name type="synonym">Tupaia belangeri chinensis</name>
    <dbReference type="NCBI Taxonomy" id="246437"/>
    <lineage>
        <taxon>Eukaryota</taxon>
        <taxon>Metazoa</taxon>
        <taxon>Chordata</taxon>
        <taxon>Craniata</taxon>
        <taxon>Vertebrata</taxon>
        <taxon>Euteleostomi</taxon>
        <taxon>Mammalia</taxon>
        <taxon>Eutheria</taxon>
        <taxon>Euarchontoglires</taxon>
        <taxon>Scandentia</taxon>
        <taxon>Tupaiidae</taxon>
        <taxon>Tupaia</taxon>
    </lineage>
</organism>
<feature type="compositionally biased region" description="Low complexity" evidence="30">
    <location>
        <begin position="620"/>
        <end position="631"/>
    </location>
</feature>
<keyword evidence="16 27" id="KW-0863">Zinc-finger</keyword>
<evidence type="ECO:0000256" key="17">
    <source>
        <dbReference type="ARBA" id="ARBA00022833"/>
    </source>
</evidence>
<dbReference type="SMART" id="SM00055">
    <property type="entry name" value="FCH"/>
    <property type="match status" value="1"/>
</dbReference>
<dbReference type="Gene3D" id="1.10.220.150">
    <property type="entry name" value="Arf GTPase activating protein"/>
    <property type="match status" value="1"/>
</dbReference>
<feature type="domain" description="Arf-GAP" evidence="32">
    <location>
        <begin position="908"/>
        <end position="1012"/>
    </location>
</feature>
<keyword evidence="15" id="KW-0967">Endosome</keyword>
<feature type="region of interest" description="Disordered" evidence="30">
    <location>
        <begin position="585"/>
        <end position="698"/>
    </location>
</feature>
<evidence type="ECO:0000256" key="2">
    <source>
        <dbReference type="ARBA" id="ARBA00004255"/>
    </source>
</evidence>
<dbReference type="PANTHER" id="PTHR45686">
    <property type="entry name" value="ADP-RIBOSYLATION FACTOR GTPASE ACTIVATING PROTEIN 3, ISOFORM H-RELATED"/>
    <property type="match status" value="1"/>
</dbReference>
<keyword evidence="9 26" id="KW-0728">SH3 domain</keyword>
<dbReference type="SMART" id="SM00105">
    <property type="entry name" value="ArfGap"/>
    <property type="match status" value="1"/>
</dbReference>
<evidence type="ECO:0000259" key="31">
    <source>
        <dbReference type="PROSITE" id="PS50002"/>
    </source>
</evidence>
<dbReference type="Gene3D" id="1.20.1270.60">
    <property type="entry name" value="Arfaptin homology (AH) domain/BAR domain"/>
    <property type="match status" value="2"/>
</dbReference>
<dbReference type="CDD" id="cd07679">
    <property type="entry name" value="F-BAR_PACSIN2"/>
    <property type="match status" value="1"/>
</dbReference>
<dbReference type="GO" id="GO:0070836">
    <property type="term" value="P:caveola assembly"/>
    <property type="evidence" value="ECO:0007669"/>
    <property type="project" value="InterPro"/>
</dbReference>
<evidence type="ECO:0000256" key="9">
    <source>
        <dbReference type="ARBA" id="ARBA00022443"/>
    </source>
</evidence>
<dbReference type="GO" id="GO:0030036">
    <property type="term" value="P:actin cytoskeleton organization"/>
    <property type="evidence" value="ECO:0007669"/>
    <property type="project" value="InterPro"/>
</dbReference>
<evidence type="ECO:0000256" key="4">
    <source>
        <dbReference type="ARBA" id="ARBA00004345"/>
    </source>
</evidence>
<evidence type="ECO:0000256" key="7">
    <source>
        <dbReference type="ARBA" id="ARBA00004599"/>
    </source>
</evidence>
<dbReference type="GO" id="GO:0008270">
    <property type="term" value="F:zinc ion binding"/>
    <property type="evidence" value="ECO:0007669"/>
    <property type="project" value="UniProtKB-KW"/>
</dbReference>
<dbReference type="PANTHER" id="PTHR45686:SF1">
    <property type="entry name" value="ADP-RIBOSYLATION FACTOR GTPASE-ACTIVATING PROTEIN 3"/>
    <property type="match status" value="1"/>
</dbReference>
<evidence type="ECO:0000256" key="27">
    <source>
        <dbReference type="PROSITE-ProRule" id="PRU00288"/>
    </source>
</evidence>
<comment type="function">
    <text evidence="24">GTPase-activating protein (GAP) for ADP ribosylation factor 1 (ARF1). Hydrolysis of ARF1-bound GTP may lead to dissociation of coatomer from Golgi-derived membranes to allow fusion with target membranes.</text>
</comment>
<dbReference type="Pfam" id="PF00611">
    <property type="entry name" value="FCH"/>
    <property type="match status" value="1"/>
</dbReference>
<feature type="domain" description="SH3" evidence="31">
    <location>
        <begin position="697"/>
        <end position="761"/>
    </location>
</feature>
<dbReference type="GO" id="GO:0000139">
    <property type="term" value="C:Golgi membrane"/>
    <property type="evidence" value="ECO:0007669"/>
    <property type="project" value="UniProtKB-SubCell"/>
</dbReference>
<evidence type="ECO:0000256" key="13">
    <source>
        <dbReference type="ARBA" id="ARBA00022553"/>
    </source>
</evidence>
<feature type="coiled-coil region" evidence="29">
    <location>
        <begin position="458"/>
        <end position="489"/>
    </location>
</feature>
<accession>L9KNW1</accession>
<evidence type="ECO:0000256" key="21">
    <source>
        <dbReference type="ARBA" id="ARBA00023034"/>
    </source>
</evidence>
<dbReference type="Pfam" id="PF00018">
    <property type="entry name" value="SH3_1"/>
    <property type="match status" value="1"/>
</dbReference>
<evidence type="ECO:0000256" key="1">
    <source>
        <dbReference type="ARBA" id="ARBA00004180"/>
    </source>
</evidence>
<dbReference type="Pfam" id="PF01412">
    <property type="entry name" value="ArfGap"/>
    <property type="match status" value="1"/>
</dbReference>
<dbReference type="SMART" id="SM00326">
    <property type="entry name" value="SH3"/>
    <property type="match status" value="1"/>
</dbReference>
<evidence type="ECO:0000313" key="34">
    <source>
        <dbReference type="EMBL" id="ELW64471.1"/>
    </source>
</evidence>
<feature type="compositionally biased region" description="Polar residues" evidence="30">
    <location>
        <begin position="675"/>
        <end position="687"/>
    </location>
</feature>
<dbReference type="InterPro" id="IPR037278">
    <property type="entry name" value="ARFGAP/RecO"/>
</dbReference>
<dbReference type="STRING" id="246437.L9KNW1"/>
<dbReference type="GO" id="GO:0055038">
    <property type="term" value="C:recycling endosome membrane"/>
    <property type="evidence" value="ECO:0007669"/>
    <property type="project" value="UniProtKB-SubCell"/>
</dbReference>
<evidence type="ECO:0000256" key="19">
    <source>
        <dbReference type="ARBA" id="ARBA00022927"/>
    </source>
</evidence>
<evidence type="ECO:0000256" key="11">
    <source>
        <dbReference type="ARBA" id="ARBA00022468"/>
    </source>
</evidence>
<evidence type="ECO:0000256" key="22">
    <source>
        <dbReference type="ARBA" id="ARBA00023054"/>
    </source>
</evidence>
<dbReference type="SUPFAM" id="SSF103657">
    <property type="entry name" value="BAR/IMD domain-like"/>
    <property type="match status" value="3"/>
</dbReference>
<keyword evidence="23" id="KW-0472">Membrane</keyword>
<dbReference type="GO" id="GO:0005769">
    <property type="term" value="C:early endosome"/>
    <property type="evidence" value="ECO:0007669"/>
    <property type="project" value="UniProtKB-SubCell"/>
</dbReference>
<feature type="domain" description="F-BAR" evidence="33">
    <location>
        <begin position="169"/>
        <end position="553"/>
    </location>
</feature>
<dbReference type="FunFam" id="1.10.220.150:FF:000004">
    <property type="entry name" value="Putative ADP-ribosylation factor GTPase-activating protein 2"/>
    <property type="match status" value="1"/>
</dbReference>
<dbReference type="InterPro" id="IPR037453">
    <property type="entry name" value="PACSIN2_F-BAR"/>
</dbReference>
<evidence type="ECO:0000256" key="28">
    <source>
        <dbReference type="PROSITE-ProRule" id="PRU01077"/>
    </source>
</evidence>
<evidence type="ECO:0000256" key="15">
    <source>
        <dbReference type="ARBA" id="ARBA00022753"/>
    </source>
</evidence>
<evidence type="ECO:0000256" key="23">
    <source>
        <dbReference type="ARBA" id="ARBA00023136"/>
    </source>
</evidence>
<evidence type="ECO:0000259" key="32">
    <source>
        <dbReference type="PROSITE" id="PS50115"/>
    </source>
</evidence>
<evidence type="ECO:0000256" key="30">
    <source>
        <dbReference type="SAM" id="MobiDB-lite"/>
    </source>
</evidence>
<evidence type="ECO:0000256" key="6">
    <source>
        <dbReference type="ARBA" id="ARBA00004565"/>
    </source>
</evidence>
<feature type="region of interest" description="Disordered" evidence="30">
    <location>
        <begin position="1007"/>
        <end position="1039"/>
    </location>
</feature>
<evidence type="ECO:0000259" key="33">
    <source>
        <dbReference type="PROSITE" id="PS51741"/>
    </source>
</evidence>
<dbReference type="PROSITE" id="PS51741">
    <property type="entry name" value="F_BAR"/>
    <property type="match status" value="1"/>
</dbReference>
<dbReference type="eggNOG" id="KOG0706">
    <property type="taxonomic scope" value="Eukaryota"/>
</dbReference>
<keyword evidence="22 28" id="KW-0175">Coiled coil</keyword>
<evidence type="ECO:0000256" key="10">
    <source>
        <dbReference type="ARBA" id="ARBA00022448"/>
    </source>
</evidence>
<evidence type="ECO:0000313" key="35">
    <source>
        <dbReference type="Proteomes" id="UP000011518"/>
    </source>
</evidence>
<name>L9KNW1_TUPCH</name>
<dbReference type="SUPFAM" id="SSF50044">
    <property type="entry name" value="SH3-domain"/>
    <property type="match status" value="1"/>
</dbReference>
<dbReference type="GO" id="GO:0097320">
    <property type="term" value="P:plasma membrane tubulation"/>
    <property type="evidence" value="ECO:0007669"/>
    <property type="project" value="InterPro"/>
</dbReference>
<dbReference type="EMBL" id="KB320728">
    <property type="protein sequence ID" value="ELW64471.1"/>
    <property type="molecule type" value="Genomic_DNA"/>
</dbReference>
<comment type="subcellular location">
    <subcellularLocation>
        <location evidence="3">Cell junction</location>
    </subcellularLocation>
    <subcellularLocation>
        <location evidence="7">Cell projection</location>
        <location evidence="7">Ruffle membrane</location>
        <topology evidence="7">Peripheral membrane protein</topology>
        <orientation evidence="7">Cytoplasmic side</orientation>
    </subcellularLocation>
    <subcellularLocation>
        <location evidence="1">Cytoplasmic vesicle membrane</location>
        <topology evidence="1">Peripheral membrane protein</topology>
        <orientation evidence="1">Cytoplasmic side</orientation>
    </subcellularLocation>
    <subcellularLocation>
        <location evidence="5">Early endosome</location>
    </subcellularLocation>
    <subcellularLocation>
        <location evidence="2">Golgi apparatus membrane</location>
        <topology evidence="2">Peripheral membrane protein</topology>
        <orientation evidence="2">Cytoplasmic side</orientation>
    </subcellularLocation>
    <subcellularLocation>
        <location evidence="4">Membrane</location>
        <location evidence="4">Caveola</location>
    </subcellularLocation>
    <subcellularLocation>
        <location evidence="6">Recycling endosome membrane</location>
    </subcellularLocation>
</comment>
<keyword evidence="34" id="KW-0418">Kinase</keyword>
<protein>
    <recommendedName>
        <fullName evidence="25">ADP-ribosylation factor GTPase-activating protein 3</fullName>
    </recommendedName>
</protein>
<evidence type="ECO:0000256" key="5">
    <source>
        <dbReference type="ARBA" id="ARBA00004412"/>
    </source>
</evidence>
<sequence length="1668" mass="183126">MTPLPLLLPLLMKQRGACRQEACSPAGGSFETNRDRGHGDSVWKKGLGGPLLGQPAGVVSEDLVSPGCQCRRCGVSPSVAQPGPMVSGKPPWDTGVEPSWKVRIRAALSSSIAFGLCVLQKAFVTPTRQHSMPPEKAARRVPSGDCAVPPSCWFLQGRGDGVGTLRGLAGVTADVRGFCPQVGNYKRTVKRIDDGHRLCSDLMNCLHERARIEKAYAQQLTEWARRWRQLVEKEQTLGSFRMCLICAGQTLVFRGADQQGHWARASHVKVGSVLPLLLQRGVCGGAVLGTPCQGEEQVRPQYGSVEKAWVAVMSEAEKVSELHLEVKASLMNDDFEKIKNWQKEAFHKQMMGGFKETKEAEDGFRKAQKPWAKKLKEHLPPPLECELHDRLVCLALGHVPVRGPQVTHGGLGAYLPVDSCANVEAAKKAHHAACKEEKLAISREANSKADPSLNPEQLKKLQDKIEKCKQDVLKTREKYEKALKELDQSTPQYMENMEQVFEQCQQFEEKRLRFFREVLLEVQKHLDLSNVASYKTIYRDLEQSIKAADAVEDLRWFRANHGPGMAMNWPQFEEWSADLNRTLSRREKKKASDGVTLTGISQTGDQSLQNKPSSNLSVPSNSTQSAQSQSSYNPFEDEDDTGSTVSEKEDIKPKTVSSYEKTLSYPTDWSDDESNNPFSSTDANGDSNPFDEDTTSGTEVRVRALYDYEGQEHDELSFKAGDELTKIEDEDEQGWCKGRLDNGQAEELGLGTLASAAAESTGRRGRMGRSWACTSLTSPARLWAEGGLAGQVVVLDCSRWNSRLQTPWDMTSKRCLSRVCNKVEATECGCVRGVQEPEALPGQVVVLDCSRWNSRLQTPWDMTSKRCLSRVCNKVEATECGCVRGVQEPEALPVHIPCKLPTSPEGVQQVCFDCGAKNPSWASITYGVFLCIDCSGSHRSLGVHLSFIRSTELDSNWSWFQLRCMQVGGNASASSFFHQHGCTTTDTNAKYNSRAAQLYRERVKALASQATRKHGTDVSPRRAGGPRRSGRKAGAQHLQGQKQNSLACCFADMCSEPPLTWADFIVVESDWLSVAINTARTDCDAEGCGSCSEKPRSALSGSWRAGCRYSVLCGFPATCPRVTRPALLTEVPQLDCHFNHLTDEMAERLHQGPSLRALTGPGPGYQSVDEKEVPASAVCLTHPDTGPSTRSADTFSPRDQSLLGAKKGSLGAQKLTNTCFNEIEKQAQAVDRMKEQEDLLARAAPKEESIVSSLRLAYKDLEIQMKKDDKMNKSGQKKIESERLGMGFGNCRSGISHSVASDMQTIEQESPVLAKPRKKYNEDSEDAFFTSSSRYFDDPMELRSSSFSTWDDSSDSYWKKETSRDTEIVLKSSGYSDRPTARRKPDYEPAESTDEAQKKFGNVKAISSDMYFGRQAQADYETRARLEGLSASSSISSADLFDEQRKPAAGNSGFASMLPSAPDVAQFKQGVRSVAGKLSVFANGVMTSIQVSAVVLPTAAGWGRAYGPAQLLDALGSRGTALLGKACLHVRSQLSPQAFESCDDARGTQKSDSQASPGGSWGLEAGFREEQALWQDHTRLGVSAFRGAESWECCKEPPSGRLAHSRHAASATPRGAPARTHPLMPSLRPSSQHPARPGSFSEALWSLNVTTQTHILPLTVSPWLGEGI</sequence>
<evidence type="ECO:0000256" key="3">
    <source>
        <dbReference type="ARBA" id="ARBA00004282"/>
    </source>
</evidence>
<dbReference type="GO" id="GO:0016301">
    <property type="term" value="F:kinase activity"/>
    <property type="evidence" value="ECO:0007669"/>
    <property type="project" value="UniProtKB-KW"/>
</dbReference>
<feature type="compositionally biased region" description="Polar residues" evidence="30">
    <location>
        <begin position="598"/>
        <end position="619"/>
    </location>
</feature>
<feature type="region of interest" description="Disordered" evidence="30">
    <location>
        <begin position="1369"/>
        <end position="1398"/>
    </location>
</feature>
<dbReference type="SUPFAM" id="SSF57863">
    <property type="entry name" value="ArfGap/RecO-like zinc finger"/>
    <property type="match status" value="1"/>
</dbReference>
<keyword evidence="34" id="KW-0808">Transferase</keyword>
<dbReference type="PRINTS" id="PR00405">
    <property type="entry name" value="REVINTRACTNG"/>
</dbReference>
<keyword evidence="19" id="KW-0653">Protein transport</keyword>
<keyword evidence="17" id="KW-0862">Zinc</keyword>
<dbReference type="GO" id="GO:0015031">
    <property type="term" value="P:protein transport"/>
    <property type="evidence" value="ECO:0007669"/>
    <property type="project" value="UniProtKB-KW"/>
</dbReference>
<dbReference type="InterPro" id="IPR027267">
    <property type="entry name" value="AH/BAR_dom_sf"/>
</dbReference>
<dbReference type="PROSITE" id="PS50115">
    <property type="entry name" value="ARFGAP"/>
    <property type="match status" value="1"/>
</dbReference>
<evidence type="ECO:0000256" key="8">
    <source>
        <dbReference type="ARBA" id="ARBA00010461"/>
    </source>
</evidence>
<dbReference type="GO" id="GO:0005096">
    <property type="term" value="F:GTPase activator activity"/>
    <property type="evidence" value="ECO:0007669"/>
    <property type="project" value="UniProtKB-KW"/>
</dbReference>
<keyword evidence="18" id="KW-0931">ER-Golgi transport</keyword>
<dbReference type="GO" id="GO:0048205">
    <property type="term" value="P:COPI coating of Golgi vesicle"/>
    <property type="evidence" value="ECO:0007669"/>
    <property type="project" value="TreeGrafter"/>
</dbReference>
<keyword evidence="10" id="KW-0813">Transport</keyword>
<evidence type="ECO:0000256" key="12">
    <source>
        <dbReference type="ARBA" id="ARBA00022490"/>
    </source>
</evidence>
<dbReference type="Proteomes" id="UP000011518">
    <property type="component" value="Unassembled WGS sequence"/>
</dbReference>
<dbReference type="InterPro" id="IPR001164">
    <property type="entry name" value="ArfGAP_dom"/>
</dbReference>
<evidence type="ECO:0000256" key="29">
    <source>
        <dbReference type="SAM" id="Coils"/>
    </source>
</evidence>
<feature type="region of interest" description="Disordered" evidence="30">
    <location>
        <begin position="1596"/>
        <end position="1638"/>
    </location>
</feature>
<reference evidence="35" key="2">
    <citation type="journal article" date="2013" name="Nat. Commun.">
        <title>Genome of the Chinese tree shrew.</title>
        <authorList>
            <person name="Fan Y."/>
            <person name="Huang Z.Y."/>
            <person name="Cao C.C."/>
            <person name="Chen C.S."/>
            <person name="Chen Y.X."/>
            <person name="Fan D.D."/>
            <person name="He J."/>
            <person name="Hou H.L."/>
            <person name="Hu L."/>
            <person name="Hu X.T."/>
            <person name="Jiang X.T."/>
            <person name="Lai R."/>
            <person name="Lang Y.S."/>
            <person name="Liang B."/>
            <person name="Liao S.G."/>
            <person name="Mu D."/>
            <person name="Ma Y.Y."/>
            <person name="Niu Y.Y."/>
            <person name="Sun X.Q."/>
            <person name="Xia J.Q."/>
            <person name="Xiao J."/>
            <person name="Xiong Z.Q."/>
            <person name="Xu L."/>
            <person name="Yang L."/>
            <person name="Zhang Y."/>
            <person name="Zhao W."/>
            <person name="Zhao X.D."/>
            <person name="Zheng Y.T."/>
            <person name="Zhou J.M."/>
            <person name="Zhu Y.B."/>
            <person name="Zhang G.J."/>
            <person name="Wang J."/>
            <person name="Yao Y.G."/>
        </authorList>
    </citation>
    <scope>NUCLEOTIDE SEQUENCE [LARGE SCALE GENOMIC DNA]</scope>
</reference>
<dbReference type="InterPro" id="IPR031160">
    <property type="entry name" value="F_BAR_dom"/>
</dbReference>
<evidence type="ECO:0000256" key="25">
    <source>
        <dbReference type="ARBA" id="ARBA00039243"/>
    </source>
</evidence>
<dbReference type="PROSITE" id="PS50002">
    <property type="entry name" value="SH3"/>
    <property type="match status" value="1"/>
</dbReference>
<keyword evidence="13" id="KW-0597">Phosphoprotein</keyword>
<evidence type="ECO:0000256" key="18">
    <source>
        <dbReference type="ARBA" id="ARBA00022892"/>
    </source>
</evidence>
<evidence type="ECO:0000256" key="20">
    <source>
        <dbReference type="ARBA" id="ARBA00022949"/>
    </source>
</evidence>
<dbReference type="InterPro" id="IPR001060">
    <property type="entry name" value="FCH_dom"/>
</dbReference>
<dbReference type="InterPro" id="IPR038508">
    <property type="entry name" value="ArfGAP_dom_sf"/>
</dbReference>
<dbReference type="GO" id="GO:0032587">
    <property type="term" value="C:ruffle membrane"/>
    <property type="evidence" value="ECO:0007669"/>
    <property type="project" value="UniProtKB-SubCell"/>
</dbReference>
<keyword evidence="20" id="KW-0965">Cell junction</keyword>
<dbReference type="FunFam" id="1.20.1270.60:FF:000205">
    <property type="entry name" value="Protein kinase C and casein kinase substrate in neurons protein 1"/>
    <property type="match status" value="2"/>
</dbReference>
<dbReference type="GO" id="GO:0005901">
    <property type="term" value="C:caveola"/>
    <property type="evidence" value="ECO:0007669"/>
    <property type="project" value="UniProtKB-SubCell"/>
</dbReference>
<evidence type="ECO:0000256" key="14">
    <source>
        <dbReference type="ARBA" id="ARBA00022723"/>
    </source>
</evidence>
<evidence type="ECO:0000256" key="26">
    <source>
        <dbReference type="PROSITE-ProRule" id="PRU00192"/>
    </source>
</evidence>
<reference evidence="35" key="1">
    <citation type="submission" date="2012-07" db="EMBL/GenBank/DDBJ databases">
        <title>Genome of the Chinese tree shrew, a rising model animal genetically related to primates.</title>
        <authorList>
            <person name="Zhang G."/>
            <person name="Fan Y."/>
            <person name="Yao Y."/>
            <person name="Huang Z."/>
        </authorList>
    </citation>
    <scope>NUCLEOTIDE SEQUENCE [LARGE SCALE GENOMIC DNA]</scope>
</reference>
<dbReference type="InterPro" id="IPR001452">
    <property type="entry name" value="SH3_domain"/>
</dbReference>
<proteinExistence type="inferred from homology"/>
<keyword evidence="35" id="KW-1185">Reference proteome</keyword>
<keyword evidence="12" id="KW-0963">Cytoplasm</keyword>
<feature type="compositionally biased region" description="Polar residues" evidence="30">
    <location>
        <begin position="655"/>
        <end position="667"/>
    </location>
</feature>
<keyword evidence="14" id="KW-0479">Metal-binding</keyword>
<comment type="similarity">
    <text evidence="8">Belongs to the PACSIN family.</text>
</comment>
<feature type="region of interest" description="Disordered" evidence="30">
    <location>
        <begin position="1541"/>
        <end position="1562"/>
    </location>
</feature>
<gene>
    <name evidence="34" type="ORF">TREES_T100014030</name>
</gene>
<dbReference type="Gene3D" id="2.30.30.40">
    <property type="entry name" value="SH3 Domains"/>
    <property type="match status" value="1"/>
</dbReference>
<keyword evidence="11" id="KW-0343">GTPase activation</keyword>
<evidence type="ECO:0000256" key="16">
    <source>
        <dbReference type="ARBA" id="ARBA00022771"/>
    </source>
</evidence>
<dbReference type="GO" id="GO:0070161">
    <property type="term" value="C:anchoring junction"/>
    <property type="evidence" value="ECO:0007669"/>
    <property type="project" value="UniProtKB-SubCell"/>
</dbReference>
<keyword evidence="21" id="KW-0333">Golgi apparatus</keyword>